<dbReference type="SMART" id="SM00552">
    <property type="entry name" value="ADEAMc"/>
    <property type="match status" value="1"/>
</dbReference>
<dbReference type="FunCoup" id="A0A1E5R1W1">
    <property type="interactions" value="244"/>
</dbReference>
<dbReference type="InterPro" id="IPR042935">
    <property type="entry name" value="Tad1"/>
</dbReference>
<feature type="domain" description="A to I editase" evidence="1">
    <location>
        <begin position="57"/>
        <end position="247"/>
    </location>
</feature>
<sequence length="391" mass="44612">MLVMNANDIAELVYKEYAKSFKPICKPVVKSNGIKEWTVLAAVVGYDTVAKAFQVVSMATGVKVTPDTHLSRSMGKILHDCHAEILAIRGFNAVLHDQLRRYNSIKDKTELYLIEKSASTNSFRVGEKWAFYLYISEIPCGDSSMNEAIESRDRGENDKQQELIFHDSDLIQYVDPKVRTVLRGRFNYSKKGFVRTKPGRADSNMSLSKSCSDKLCMKQVTSLNNAITYFLLDSPVYLSGLVIPNLNRSKMEALVKSFQRPGKLIAHPVEFLTTDLPFQDQKLQEEQTPSSMSGILLFLQKNKTPKQEAILNGIKNGYFVKGNKPLRKNCESLLSRYHQWSIFEQSNYFHSYLSFKKSLHKRNDLVRKLRDQLSSEGWIHTCSDDCHAQKV</sequence>
<dbReference type="PROSITE" id="PS50141">
    <property type="entry name" value="A_DEAMIN_EDITASE"/>
    <property type="match status" value="1"/>
</dbReference>
<dbReference type="AlphaFoldDB" id="A0A1E5R1W1"/>
<gene>
    <name evidence="2" type="ORF">AWRI3579_g4370</name>
</gene>
<dbReference type="Proteomes" id="UP000095728">
    <property type="component" value="Unassembled WGS sequence"/>
</dbReference>
<evidence type="ECO:0000259" key="1">
    <source>
        <dbReference type="PROSITE" id="PS50141"/>
    </source>
</evidence>
<dbReference type="GO" id="GO:0043829">
    <property type="term" value="F:tRNA-specific adenosine-37 deaminase activity"/>
    <property type="evidence" value="ECO:0007669"/>
    <property type="project" value="TreeGrafter"/>
</dbReference>
<dbReference type="GO" id="GO:0002100">
    <property type="term" value="P:tRNA wobble adenosine to inosine editing"/>
    <property type="evidence" value="ECO:0007669"/>
    <property type="project" value="InterPro"/>
</dbReference>
<evidence type="ECO:0000313" key="2">
    <source>
        <dbReference type="EMBL" id="OEJ80898.1"/>
    </source>
</evidence>
<dbReference type="InParanoid" id="A0A1E5R1W1"/>
<name>A0A1E5R1W1_9ASCO</name>
<evidence type="ECO:0000313" key="3">
    <source>
        <dbReference type="Proteomes" id="UP000095728"/>
    </source>
</evidence>
<keyword evidence="3" id="KW-1185">Reference proteome</keyword>
<dbReference type="OrthoDB" id="10268011at2759"/>
<dbReference type="InterPro" id="IPR002466">
    <property type="entry name" value="A_deamin"/>
</dbReference>
<dbReference type="GO" id="GO:0003723">
    <property type="term" value="F:RNA binding"/>
    <property type="evidence" value="ECO:0007669"/>
    <property type="project" value="InterPro"/>
</dbReference>
<organism evidence="2 3">
    <name type="scientific">Hanseniaspora osmophila</name>
    <dbReference type="NCBI Taxonomy" id="56408"/>
    <lineage>
        <taxon>Eukaryota</taxon>
        <taxon>Fungi</taxon>
        <taxon>Dikarya</taxon>
        <taxon>Ascomycota</taxon>
        <taxon>Saccharomycotina</taxon>
        <taxon>Saccharomycetes</taxon>
        <taxon>Saccharomycodales</taxon>
        <taxon>Saccharomycodaceae</taxon>
        <taxon>Hanseniaspora</taxon>
    </lineage>
</organism>
<dbReference type="PANTHER" id="PTHR47803">
    <property type="entry name" value="TRNA-SPECIFIC ADENOSINE DEAMINASE 1"/>
    <property type="match status" value="1"/>
</dbReference>
<accession>A0A1E5R1W1</accession>
<comment type="caution">
    <text evidence="2">The sequence shown here is derived from an EMBL/GenBank/DDBJ whole genome shotgun (WGS) entry which is preliminary data.</text>
</comment>
<protein>
    <submittedName>
        <fullName evidence="2">tRNA-specific adenosine deaminase 1</fullName>
    </submittedName>
</protein>
<dbReference type="Pfam" id="PF02137">
    <property type="entry name" value="A_deamin"/>
    <property type="match status" value="1"/>
</dbReference>
<reference evidence="3" key="1">
    <citation type="journal article" date="2016" name="Genome Announc.">
        <title>Genome sequences of three species of Hanseniaspora isolated from spontaneous wine fermentations.</title>
        <authorList>
            <person name="Sternes P.R."/>
            <person name="Lee D."/>
            <person name="Kutyna D.R."/>
            <person name="Borneman A.R."/>
        </authorList>
    </citation>
    <scope>NUCLEOTIDE SEQUENCE [LARGE SCALE GENOMIC DNA]</scope>
    <source>
        <strain evidence="3">AWRI3579</strain>
    </source>
</reference>
<proteinExistence type="predicted"/>
<dbReference type="PANTHER" id="PTHR47803:SF1">
    <property type="entry name" value="TRNA-SPECIFIC ADENOSINE DEAMINASE 1"/>
    <property type="match status" value="1"/>
</dbReference>
<dbReference type="STRING" id="56408.A0A1E5R1W1"/>
<dbReference type="EMBL" id="LPNM01000011">
    <property type="protein sequence ID" value="OEJ80898.1"/>
    <property type="molecule type" value="Genomic_DNA"/>
</dbReference>